<dbReference type="AlphaFoldDB" id="A0A0L7T2L9"/>
<sequence length="347" mass="39580">MIQQVDHTQRLSEDFWSPLMAAPWRYDLFQLLRRIDALAGERYPLGRAPLPHHEPLRIGQQPSLAFAPSTLACVKPRKDSPLHEVSIYSFGLFGPNGPLPLHLTEYARERSDHHKDRGFASFVDLFHHRLALLFYRAWADAQPTVSLDRQDLHHFEQYLASLTGMGQPAQLKAGALNAHARYALAGHLSRHGRNAQGMVRILRHYFRIPVQLVENVPHWQPVDRRERTRLVAGRKAPRLGQSTFLGIATRDAQHKFCIELGPLSLAAYRHFLPDQRGAQQLCAWVRQYLGIEFVWEVRLILAADAVHGVTLGGQTRVGFDSWLGLTDKTRPRGDFIFNPEEQKTLVD</sequence>
<evidence type="ECO:0008006" key="5">
    <source>
        <dbReference type="Google" id="ProtNLM"/>
    </source>
</evidence>
<comment type="caution">
    <text evidence="2">The sequence shown here is derived from an EMBL/GenBank/DDBJ whole genome shotgun (WGS) entry which is preliminary data.</text>
</comment>
<dbReference type="EMBL" id="JRXE01000028">
    <property type="protein sequence ID" value="KOC88091.1"/>
    <property type="molecule type" value="Genomic_DNA"/>
</dbReference>
<keyword evidence="4" id="KW-1185">Reference proteome</keyword>
<dbReference type="PANTHER" id="PTHR35564">
    <property type="match status" value="1"/>
</dbReference>
<dbReference type="EMBL" id="JRXF01000035">
    <property type="protein sequence ID" value="KOC89674.1"/>
    <property type="molecule type" value="Genomic_DNA"/>
</dbReference>
<reference evidence="3 4" key="1">
    <citation type="journal article" date="2015" name="Int. J. Syst. Evol. Microbiol.">
        <title>Erwinia iniecta sp. nov., isolated from Russian wheat aphids (Diuraphis noxia).</title>
        <authorList>
            <person name="Campillo T."/>
            <person name="Luna E."/>
            <person name="Portier P."/>
            <person name="Fischer-Le Saux M."/>
            <person name="Lapitan N."/>
            <person name="Tisserat N.A."/>
            <person name="Leach J.E."/>
        </authorList>
    </citation>
    <scope>NUCLEOTIDE SEQUENCE [LARGE SCALE GENOMIC DNA]</scope>
    <source>
        <strain evidence="1 4">B120</strain>
        <strain evidence="2 3">B149</strain>
    </source>
</reference>
<proteinExistence type="predicted"/>
<evidence type="ECO:0000313" key="2">
    <source>
        <dbReference type="EMBL" id="KOC89674.1"/>
    </source>
</evidence>
<evidence type="ECO:0000313" key="1">
    <source>
        <dbReference type="EMBL" id="KOC88091.1"/>
    </source>
</evidence>
<protein>
    <recommendedName>
        <fullName evidence="5">Type VI secretion protein</fullName>
    </recommendedName>
</protein>
<dbReference type="PATRIC" id="fig|1560201.3.peg.3786"/>
<organism evidence="2 3">
    <name type="scientific">Winslowiella iniecta</name>
    <dbReference type="NCBI Taxonomy" id="1560201"/>
    <lineage>
        <taxon>Bacteria</taxon>
        <taxon>Pseudomonadati</taxon>
        <taxon>Pseudomonadota</taxon>
        <taxon>Gammaproteobacteria</taxon>
        <taxon>Enterobacterales</taxon>
        <taxon>Erwiniaceae</taxon>
        <taxon>Winslowiella</taxon>
    </lineage>
</organism>
<evidence type="ECO:0000313" key="4">
    <source>
        <dbReference type="Proteomes" id="UP000037088"/>
    </source>
</evidence>
<dbReference type="RefSeq" id="WP_052901628.1">
    <property type="nucleotide sequence ID" value="NZ_JRXE01000028.1"/>
</dbReference>
<dbReference type="STRING" id="1560201.NG42_17880"/>
<name>A0A0L7T2L9_9GAMM</name>
<dbReference type="Pfam" id="PF06996">
    <property type="entry name" value="T6SS_TssG"/>
    <property type="match status" value="1"/>
</dbReference>
<dbReference type="Proteomes" id="UP000037088">
    <property type="component" value="Unassembled WGS sequence"/>
</dbReference>
<dbReference type="OrthoDB" id="1523296at2"/>
<dbReference type="NCBIfam" id="TIGR03347">
    <property type="entry name" value="VI_chp_1"/>
    <property type="match status" value="1"/>
</dbReference>
<accession>A0A0L7T2L9</accession>
<dbReference type="InterPro" id="IPR010732">
    <property type="entry name" value="T6SS_TssG-like"/>
</dbReference>
<dbReference type="PANTHER" id="PTHR35564:SF4">
    <property type="entry name" value="CYTOPLASMIC PROTEIN"/>
    <property type="match status" value="1"/>
</dbReference>
<evidence type="ECO:0000313" key="3">
    <source>
        <dbReference type="Proteomes" id="UP000036851"/>
    </source>
</evidence>
<gene>
    <name evidence="1" type="ORF">NG42_17880</name>
    <name evidence="2" type="ORF">NG43_18595</name>
</gene>
<dbReference type="Proteomes" id="UP000036851">
    <property type="component" value="Unassembled WGS sequence"/>
</dbReference>